<dbReference type="RefSeq" id="WP_154525966.1">
    <property type="nucleotide sequence ID" value="NZ_VULZ01000010.1"/>
</dbReference>
<dbReference type="EMBL" id="VULZ01000010">
    <property type="protein sequence ID" value="MSS15279.1"/>
    <property type="molecule type" value="Genomic_DNA"/>
</dbReference>
<dbReference type="GO" id="GO:0016787">
    <property type="term" value="F:hydrolase activity"/>
    <property type="evidence" value="ECO:0007669"/>
    <property type="project" value="UniProtKB-KW"/>
</dbReference>
<dbReference type="Proteomes" id="UP000481852">
    <property type="component" value="Unassembled WGS sequence"/>
</dbReference>
<evidence type="ECO:0000313" key="3">
    <source>
        <dbReference type="Proteomes" id="UP000481852"/>
    </source>
</evidence>
<keyword evidence="2" id="KW-0378">Hydrolase</keyword>
<feature type="domain" description="Serine aminopeptidase S33" evidence="1">
    <location>
        <begin position="47"/>
        <end position="310"/>
    </location>
</feature>
<accession>A0A6L5X4H3</accession>
<name>A0A6L5X4H3_9FIRM</name>
<evidence type="ECO:0000313" key="2">
    <source>
        <dbReference type="EMBL" id="MSS15279.1"/>
    </source>
</evidence>
<dbReference type="SUPFAM" id="SSF53474">
    <property type="entry name" value="alpha/beta-Hydrolases"/>
    <property type="match status" value="1"/>
</dbReference>
<dbReference type="Gene3D" id="3.40.50.1820">
    <property type="entry name" value="alpha/beta hydrolase"/>
    <property type="match status" value="1"/>
</dbReference>
<dbReference type="InterPro" id="IPR029058">
    <property type="entry name" value="AB_hydrolase_fold"/>
</dbReference>
<dbReference type="PANTHER" id="PTHR11614">
    <property type="entry name" value="PHOSPHOLIPASE-RELATED"/>
    <property type="match status" value="1"/>
</dbReference>
<dbReference type="InterPro" id="IPR022742">
    <property type="entry name" value="Hydrolase_4"/>
</dbReference>
<dbReference type="Pfam" id="PF12146">
    <property type="entry name" value="Hydrolase_4"/>
    <property type="match status" value="1"/>
</dbReference>
<gene>
    <name evidence="2" type="ORF">FYJ35_09570</name>
</gene>
<protein>
    <submittedName>
        <fullName evidence="2">Alpha/beta hydrolase</fullName>
    </submittedName>
</protein>
<proteinExistence type="predicted"/>
<keyword evidence="3" id="KW-1185">Reference proteome</keyword>
<dbReference type="AlphaFoldDB" id="A0A6L5X4H3"/>
<dbReference type="InterPro" id="IPR051044">
    <property type="entry name" value="MAG_DAG_Lipase"/>
</dbReference>
<evidence type="ECO:0000259" key="1">
    <source>
        <dbReference type="Pfam" id="PF12146"/>
    </source>
</evidence>
<comment type="caution">
    <text evidence="2">The sequence shown here is derived from an EMBL/GenBank/DDBJ whole genome shotgun (WGS) entry which is preliminary data.</text>
</comment>
<reference evidence="2 3" key="1">
    <citation type="submission" date="2019-08" db="EMBL/GenBank/DDBJ databases">
        <title>In-depth cultivation of the pig gut microbiome towards novel bacterial diversity and tailored functional studies.</title>
        <authorList>
            <person name="Wylensek D."/>
            <person name="Hitch T.C.A."/>
            <person name="Clavel T."/>
        </authorList>
    </citation>
    <scope>NUCLEOTIDE SEQUENCE [LARGE SCALE GENOMIC DNA]</scope>
    <source>
        <strain evidence="2 3">Oil+RF-744-WCA-WT-11</strain>
    </source>
</reference>
<sequence>MVPFEAEKFEPYMKTVVRPWLQRHVEDGQFPGWDGNLIHFYRAKNPSAKGIIVMLHGFCGFFGKYHEVLYNFYEEGYSVYFLELRGHGLSYRPVSSPSMVDVGDFDEYVEDLKSFLDTIVIPDQTENSELPDYTGLPLFLYAHSMGGCIATLFLEKYPDIFQAAVLSSPMLDINFGSTPRWKVNLTALGTKLLGWNDRYVPGQGDFDGKPYFEESGASCRERYDYSFRLRIAPENQDANTMNGSSCRWARASLRAIRRLRKGISSLTMPLLILQAGKDAYVDNQAENRLRNEVKSALLIRFPEAKHEIFNSEGKTLEKYYKVIFRFLDQYAEA</sequence>
<organism evidence="2 3">
    <name type="scientific">Porcincola intestinalis</name>
    <dbReference type="NCBI Taxonomy" id="2606632"/>
    <lineage>
        <taxon>Bacteria</taxon>
        <taxon>Bacillati</taxon>
        <taxon>Bacillota</taxon>
        <taxon>Clostridia</taxon>
        <taxon>Lachnospirales</taxon>
        <taxon>Lachnospiraceae</taxon>
        <taxon>Porcincola</taxon>
    </lineage>
</organism>